<dbReference type="GO" id="GO:0004252">
    <property type="term" value="F:serine-type endopeptidase activity"/>
    <property type="evidence" value="ECO:0007669"/>
    <property type="project" value="UniProtKB-UniRule"/>
</dbReference>
<dbReference type="PANTHER" id="PTHR10806">
    <property type="entry name" value="SIGNAL PEPTIDASE COMPLEX CATALYTIC SUBUNIT SEC11"/>
    <property type="match status" value="1"/>
</dbReference>
<evidence type="ECO:0000256" key="6">
    <source>
        <dbReference type="SAM" id="Phobius"/>
    </source>
</evidence>
<evidence type="ECO:0000256" key="2">
    <source>
        <dbReference type="ARBA" id="ARBA00022692"/>
    </source>
</evidence>
<dbReference type="EMBL" id="MFBF01000015">
    <property type="protein sequence ID" value="OGD91605.1"/>
    <property type="molecule type" value="Genomic_DNA"/>
</dbReference>
<comment type="caution">
    <text evidence="8">The sequence shown here is derived from an EMBL/GenBank/DDBJ whole genome shotgun (WGS) entry which is preliminary data.</text>
</comment>
<comment type="subcellular location">
    <subcellularLocation>
        <location evidence="1">Membrane</location>
    </subcellularLocation>
</comment>
<dbReference type="STRING" id="1797716.A3D07_01495"/>
<feature type="domain" description="LTD" evidence="7">
    <location>
        <begin position="242"/>
        <end position="370"/>
    </location>
</feature>
<dbReference type="Pfam" id="PF00932">
    <property type="entry name" value="LTD"/>
    <property type="match status" value="2"/>
</dbReference>
<feature type="domain" description="LTD" evidence="7">
    <location>
        <begin position="408"/>
        <end position="476"/>
    </location>
</feature>
<feature type="transmembrane region" description="Helical" evidence="6">
    <location>
        <begin position="140"/>
        <end position="162"/>
    </location>
</feature>
<dbReference type="PANTHER" id="PTHR10806:SF6">
    <property type="entry name" value="SIGNAL PEPTIDASE COMPLEX CATALYTIC SUBUNIT SEC11"/>
    <property type="match status" value="1"/>
</dbReference>
<evidence type="ECO:0000313" key="9">
    <source>
        <dbReference type="Proteomes" id="UP000177124"/>
    </source>
</evidence>
<dbReference type="AlphaFoldDB" id="A0A1F5GIF8"/>
<dbReference type="EC" id="3.4.21.89" evidence="5"/>
<dbReference type="Gene3D" id="2.10.109.10">
    <property type="entry name" value="Umud Fragment, subunit A"/>
    <property type="match status" value="1"/>
</dbReference>
<evidence type="ECO:0000256" key="3">
    <source>
        <dbReference type="ARBA" id="ARBA00022989"/>
    </source>
</evidence>
<keyword evidence="2 6" id="KW-0812">Transmembrane</keyword>
<protein>
    <recommendedName>
        <fullName evidence="5">Signal peptidase I</fullName>
        <ecNumber evidence="5">3.4.21.89</ecNumber>
    </recommendedName>
</protein>
<feature type="transmembrane region" description="Helical" evidence="6">
    <location>
        <begin position="211"/>
        <end position="230"/>
    </location>
</feature>
<dbReference type="InterPro" id="IPR001733">
    <property type="entry name" value="Peptidase_S26B"/>
</dbReference>
<evidence type="ECO:0000313" key="8">
    <source>
        <dbReference type="EMBL" id="OGD91605.1"/>
    </source>
</evidence>
<dbReference type="GO" id="GO:0016020">
    <property type="term" value="C:membrane"/>
    <property type="evidence" value="ECO:0007669"/>
    <property type="project" value="UniProtKB-SubCell"/>
</dbReference>
<dbReference type="Gene3D" id="2.60.40.1260">
    <property type="entry name" value="Lamin Tail domain"/>
    <property type="match status" value="1"/>
</dbReference>
<dbReference type="InterPro" id="IPR036286">
    <property type="entry name" value="LexA/Signal_pep-like_sf"/>
</dbReference>
<name>A0A1F5GIF8_9BACT</name>
<dbReference type="InterPro" id="IPR036415">
    <property type="entry name" value="Lamin_tail_dom_sf"/>
</dbReference>
<dbReference type="GO" id="GO:0009003">
    <property type="term" value="F:signal peptidase activity"/>
    <property type="evidence" value="ECO:0007669"/>
    <property type="project" value="UniProtKB-EC"/>
</dbReference>
<dbReference type="SUPFAM" id="SSF74853">
    <property type="entry name" value="Lamin A/C globular tail domain"/>
    <property type="match status" value="2"/>
</dbReference>
<dbReference type="NCBIfam" id="TIGR02228">
    <property type="entry name" value="sigpep_I_arch"/>
    <property type="match status" value="1"/>
</dbReference>
<evidence type="ECO:0000259" key="7">
    <source>
        <dbReference type="PROSITE" id="PS51841"/>
    </source>
</evidence>
<keyword evidence="3 6" id="KW-1133">Transmembrane helix</keyword>
<feature type="non-terminal residue" evidence="8">
    <location>
        <position position="476"/>
    </location>
</feature>
<keyword evidence="4 6" id="KW-0472">Membrane</keyword>
<dbReference type="Proteomes" id="UP000177124">
    <property type="component" value="Unassembled WGS sequence"/>
</dbReference>
<dbReference type="SUPFAM" id="SSF51306">
    <property type="entry name" value="LexA/Signal peptidase"/>
    <property type="match status" value="1"/>
</dbReference>
<proteinExistence type="predicted"/>
<evidence type="ECO:0000256" key="5">
    <source>
        <dbReference type="NCBIfam" id="TIGR02228"/>
    </source>
</evidence>
<accession>A0A1F5GIF8</accession>
<gene>
    <name evidence="8" type="ORF">A3D07_01495</name>
</gene>
<reference evidence="8 9" key="1">
    <citation type="journal article" date="2016" name="Nat. Commun.">
        <title>Thousands of microbial genomes shed light on interconnected biogeochemical processes in an aquifer system.</title>
        <authorList>
            <person name="Anantharaman K."/>
            <person name="Brown C.T."/>
            <person name="Hug L.A."/>
            <person name="Sharon I."/>
            <person name="Castelle C.J."/>
            <person name="Probst A.J."/>
            <person name="Thomas B.C."/>
            <person name="Singh A."/>
            <person name="Wilkins M.J."/>
            <person name="Karaoz U."/>
            <person name="Brodie E.L."/>
            <person name="Williams K.H."/>
            <person name="Hubbard S.S."/>
            <person name="Banfield J.F."/>
        </authorList>
    </citation>
    <scope>NUCLEOTIDE SEQUENCE [LARGE SCALE GENOMIC DNA]</scope>
</reference>
<feature type="transmembrane region" description="Helical" evidence="6">
    <location>
        <begin position="12"/>
        <end position="33"/>
    </location>
</feature>
<dbReference type="CDD" id="cd06530">
    <property type="entry name" value="S26_SPase_I"/>
    <property type="match status" value="1"/>
</dbReference>
<dbReference type="InterPro" id="IPR019533">
    <property type="entry name" value="Peptidase_S26"/>
</dbReference>
<dbReference type="InterPro" id="IPR001322">
    <property type="entry name" value="Lamin_tail_dom"/>
</dbReference>
<evidence type="ECO:0000256" key="1">
    <source>
        <dbReference type="ARBA" id="ARBA00004370"/>
    </source>
</evidence>
<dbReference type="GO" id="GO:0006465">
    <property type="term" value="P:signal peptide processing"/>
    <property type="evidence" value="ECO:0007669"/>
    <property type="project" value="UniProtKB-UniRule"/>
</dbReference>
<organism evidence="8 9">
    <name type="scientific">Candidatus Curtissbacteria bacterium RIFCSPHIGHO2_02_FULL_42_15</name>
    <dbReference type="NCBI Taxonomy" id="1797716"/>
    <lineage>
        <taxon>Bacteria</taxon>
        <taxon>Candidatus Curtissiibacteriota</taxon>
    </lineage>
</organism>
<evidence type="ECO:0000256" key="4">
    <source>
        <dbReference type="ARBA" id="ARBA00023136"/>
    </source>
</evidence>
<sequence>MAYFKAFIKDTPFGISILLFALAVGFVALIAPVGGNKSLIVRSGSMQPTIGVGDLITAKPQKEYKVGDIIAFKDPLKSSVLVTHRIIGQEIENGKIYFKTKGDGNENADFNLVSKENVIGRADISIKGIGKLLAYTKTNIGFGAVVILPALLVIFFEIINIFREIKKQKNVRTETPEQPEYPIVTPIIEIVNFSRFSNRHKLGFRMPSFKILLPLALSTLLVYNTLAFLFDSEISTGNFFQAAGSFGPPIAQTLVINEILYDTNCGTPENKQWIELWNGSSSIVDLKDWSLRDQDNNTIQIVNSVTLLNPGQFALLSKSQATWNDQCYGDLLSGTVTANLGGTININTSAGTIKLLDVSLNVVDRVDYGGATGLSAGVNRSLERKILGQDSVTGDNFASADFEMRSPPTAGFAIPQNQSVVINEFLVNDGSAGQGKDWVEIYNKSGSSVDISSWTLRDTTGIFHTFPASTSLAAGA</sequence>
<dbReference type="Pfam" id="PF10502">
    <property type="entry name" value="Peptidase_S26"/>
    <property type="match status" value="1"/>
</dbReference>
<dbReference type="PROSITE" id="PS51841">
    <property type="entry name" value="LTD"/>
    <property type="match status" value="2"/>
</dbReference>